<dbReference type="OrthoDB" id="194443at2759"/>
<proteinExistence type="predicted"/>
<protein>
    <submittedName>
        <fullName evidence="2">BTB/POZ protein</fullName>
    </submittedName>
</protein>
<evidence type="ECO:0000259" key="1">
    <source>
        <dbReference type="PROSITE" id="PS50097"/>
    </source>
</evidence>
<dbReference type="STRING" id="658196.A0A397TEB4"/>
<dbReference type="CDD" id="cd18186">
    <property type="entry name" value="BTB_POZ_ZBTB_KLHL-like"/>
    <property type="match status" value="1"/>
</dbReference>
<dbReference type="InterPro" id="IPR000210">
    <property type="entry name" value="BTB/POZ_dom"/>
</dbReference>
<dbReference type="SMART" id="SM00225">
    <property type="entry name" value="BTB"/>
    <property type="match status" value="1"/>
</dbReference>
<dbReference type="PANTHER" id="PTHR24413">
    <property type="entry name" value="SPECKLE-TYPE POZ PROTEIN"/>
    <property type="match status" value="1"/>
</dbReference>
<evidence type="ECO:0000313" key="3">
    <source>
        <dbReference type="Proteomes" id="UP000265703"/>
    </source>
</evidence>
<accession>A0A397TEB4</accession>
<dbReference type="SUPFAM" id="SSF54695">
    <property type="entry name" value="POZ domain"/>
    <property type="match status" value="1"/>
</dbReference>
<feature type="domain" description="BTB" evidence="1">
    <location>
        <begin position="68"/>
        <end position="175"/>
    </location>
</feature>
<name>A0A397TEB4_9GLOM</name>
<dbReference type="PROSITE" id="PS50097">
    <property type="entry name" value="BTB"/>
    <property type="match status" value="1"/>
</dbReference>
<dbReference type="Proteomes" id="UP000265703">
    <property type="component" value="Unassembled WGS sequence"/>
</dbReference>
<sequence length="290" mass="33771">MSEATYNNKRASGVYTIKDTLKDPITFGIKFQDFKSLKMQSTASFWNQPLPDNLRNAWENQFERPDMSDVRFIVNGKNFFASSTILSKRSSYFTNVFSGQWIETNYHKDITTSKAATLYSTSTDNQFLSKSRIIEDSENYHHPTYKYTVKIPDFHHETFRELLRYFYTNEVVFNIETETTSSHILPSSAFNILLIADKYLVTDLCEIAKTEVLRTLTIENSAMILFGSAGKWPDLKEKVLEFVIKNFNKVRETSGFEYVMDNYSMFSSNFGDIMKEIMKLMKPKTVKEHD</sequence>
<comment type="caution">
    <text evidence="2">The sequence shown here is derived from an EMBL/GenBank/DDBJ whole genome shotgun (WGS) entry which is preliminary data.</text>
</comment>
<dbReference type="Gene3D" id="3.30.710.10">
    <property type="entry name" value="Potassium Channel Kv1.1, Chain A"/>
    <property type="match status" value="1"/>
</dbReference>
<dbReference type="Pfam" id="PF00651">
    <property type="entry name" value="BTB"/>
    <property type="match status" value="2"/>
</dbReference>
<organism evidence="2 3">
    <name type="scientific">Glomus cerebriforme</name>
    <dbReference type="NCBI Taxonomy" id="658196"/>
    <lineage>
        <taxon>Eukaryota</taxon>
        <taxon>Fungi</taxon>
        <taxon>Fungi incertae sedis</taxon>
        <taxon>Mucoromycota</taxon>
        <taxon>Glomeromycotina</taxon>
        <taxon>Glomeromycetes</taxon>
        <taxon>Glomerales</taxon>
        <taxon>Glomeraceae</taxon>
        <taxon>Glomus</taxon>
    </lineage>
</organism>
<dbReference type="InterPro" id="IPR011333">
    <property type="entry name" value="SKP1/BTB/POZ_sf"/>
</dbReference>
<dbReference type="EMBL" id="QKYT01000076">
    <property type="protein sequence ID" value="RIA94677.1"/>
    <property type="molecule type" value="Genomic_DNA"/>
</dbReference>
<keyword evidence="3" id="KW-1185">Reference proteome</keyword>
<dbReference type="AlphaFoldDB" id="A0A397TEB4"/>
<evidence type="ECO:0000313" key="2">
    <source>
        <dbReference type="EMBL" id="RIA94677.1"/>
    </source>
</evidence>
<reference evidence="2 3" key="1">
    <citation type="submission" date="2018-06" db="EMBL/GenBank/DDBJ databases">
        <title>Comparative genomics reveals the genomic features of Rhizophagus irregularis, R. cerebriforme, R. diaphanum and Gigaspora rosea, and their symbiotic lifestyle signature.</title>
        <authorList>
            <person name="Morin E."/>
            <person name="San Clemente H."/>
            <person name="Chen E.C.H."/>
            <person name="De La Providencia I."/>
            <person name="Hainaut M."/>
            <person name="Kuo A."/>
            <person name="Kohler A."/>
            <person name="Murat C."/>
            <person name="Tang N."/>
            <person name="Roy S."/>
            <person name="Loubradou J."/>
            <person name="Henrissat B."/>
            <person name="Grigoriev I.V."/>
            <person name="Corradi N."/>
            <person name="Roux C."/>
            <person name="Martin F.M."/>
        </authorList>
    </citation>
    <scope>NUCLEOTIDE SEQUENCE [LARGE SCALE GENOMIC DNA]</scope>
    <source>
        <strain evidence="2 3">DAOM 227022</strain>
    </source>
</reference>
<gene>
    <name evidence="2" type="ORF">C1645_864304</name>
</gene>